<dbReference type="GO" id="GO:0001731">
    <property type="term" value="P:formation of translation preinitiation complex"/>
    <property type="evidence" value="ECO:0007669"/>
    <property type="project" value="InterPro"/>
</dbReference>
<dbReference type="GeneID" id="113502877"/>
<dbReference type="Pfam" id="PF01253">
    <property type="entry name" value="SUI1"/>
    <property type="match status" value="1"/>
</dbReference>
<feature type="domain" description="DM2" evidence="4">
    <location>
        <begin position="404"/>
        <end position="488"/>
    </location>
</feature>
<dbReference type="Proteomes" id="UP000322000">
    <property type="component" value="Chromosome 18"/>
</dbReference>
<dbReference type="Pfam" id="PF26291">
    <property type="entry name" value="SWIB_eIF2D"/>
    <property type="match status" value="1"/>
</dbReference>
<sequence length="599" mass="64976">MFAKPYKLKSNNTLKNSEKKHLAQRIIDEFPSATEEKVKDLVPVKSSCICMKLVLHSGDLVNVYSVDGVPMVIETSERLVPTVCALWKVPDILPVLVIHSPVLPKVQGGAPVYLPGVAVPAGGVGFPIFQRGALLALSTQDNAAACIVGCAAMSSADMLLRAAGVCLETLQVLGDQLCKDPKFIKIDRPKLGPASYSHGDITIDLATDLNQLNLQPAIKEEWPSLGRPQRAELPPPAAAHFEPKLIAADLTTHEAEKGAQEEGEKPAELDDTMVTDSSQLEEDNSDDIPTDMDGLLRWCLLTFMKLDGKNIELPLKTNLLYKNHLMTMCPSDRTLDVKKSSYKKLSKFLEEMQKEGLLELRELEKGVWAVTCLALGSPALRAHRGRRPASPPCPAAAAHYAPPAVREMFCITANVADVFAPLKKGTALSPAEVRTTLTEYVKTRNLNSSQVKGAVTLDPALAKITGKQPQEAVKWDVLMSCVQAKMTPSTEMMFSDGSVKLSKSKLEPVKMQVATRSGNKKVTLVSNLEQFGFSLAALSHVCQLGVAASCGVTRSPGARADQLMLQGDQTHFIAKLLIEKYGLPKKFVEGADKALNKKK</sequence>
<dbReference type="InterPro" id="IPR057429">
    <property type="entry name" value="WH_eIF2D"/>
</dbReference>
<keyword evidence="5" id="KW-1185">Reference proteome</keyword>
<dbReference type="PROSITE" id="PS50296">
    <property type="entry name" value="SUI1"/>
    <property type="match status" value="1"/>
</dbReference>
<evidence type="ECO:0000259" key="4">
    <source>
        <dbReference type="PROSITE" id="PS51925"/>
    </source>
</evidence>
<evidence type="ECO:0000256" key="1">
    <source>
        <dbReference type="ARBA" id="ARBA00010359"/>
    </source>
</evidence>
<dbReference type="InParanoid" id="A0A7E5WI95"/>
<organism evidence="5 6">
    <name type="scientific">Trichoplusia ni</name>
    <name type="common">Cabbage looper</name>
    <dbReference type="NCBI Taxonomy" id="7111"/>
    <lineage>
        <taxon>Eukaryota</taxon>
        <taxon>Metazoa</taxon>
        <taxon>Ecdysozoa</taxon>
        <taxon>Arthropoda</taxon>
        <taxon>Hexapoda</taxon>
        <taxon>Insecta</taxon>
        <taxon>Pterygota</taxon>
        <taxon>Neoptera</taxon>
        <taxon>Endopterygota</taxon>
        <taxon>Lepidoptera</taxon>
        <taxon>Glossata</taxon>
        <taxon>Ditrysia</taxon>
        <taxon>Noctuoidea</taxon>
        <taxon>Noctuidae</taxon>
        <taxon>Plusiinae</taxon>
        <taxon>Trichoplusia</taxon>
    </lineage>
</organism>
<dbReference type="InterPro" id="IPR001950">
    <property type="entry name" value="SUI1"/>
</dbReference>
<dbReference type="OrthoDB" id="199771at2759"/>
<keyword evidence="2" id="KW-0963">Cytoplasm</keyword>
<dbReference type="SUPFAM" id="SSF47592">
    <property type="entry name" value="SWIB/MDM2 domain"/>
    <property type="match status" value="1"/>
</dbReference>
<accession>A0A7E5WI95</accession>
<dbReference type="SUPFAM" id="SSF55159">
    <property type="entry name" value="eIF1-like"/>
    <property type="match status" value="1"/>
</dbReference>
<feature type="domain" description="SUI1" evidence="3">
    <location>
        <begin position="509"/>
        <end position="581"/>
    </location>
</feature>
<dbReference type="InterPro" id="IPR015947">
    <property type="entry name" value="PUA-like_sf"/>
</dbReference>
<dbReference type="InterPro" id="IPR058886">
    <property type="entry name" value="SWIB_eIF2D"/>
</dbReference>
<gene>
    <name evidence="6" type="primary">LOC113502877</name>
</gene>
<evidence type="ECO:0000313" key="5">
    <source>
        <dbReference type="Proteomes" id="UP000322000"/>
    </source>
</evidence>
<dbReference type="Pfam" id="PF25304">
    <property type="entry name" value="WHD_eIF2D"/>
    <property type="match status" value="1"/>
</dbReference>
<dbReference type="InterPro" id="IPR041366">
    <property type="entry name" value="Pre-PUA"/>
</dbReference>
<evidence type="ECO:0000256" key="2">
    <source>
        <dbReference type="ARBA" id="ARBA00022490"/>
    </source>
</evidence>
<dbReference type="CDD" id="cd11610">
    <property type="entry name" value="eIF2D_N"/>
    <property type="match status" value="1"/>
</dbReference>
<dbReference type="GO" id="GO:0003743">
    <property type="term" value="F:translation initiation factor activity"/>
    <property type="evidence" value="ECO:0007669"/>
    <property type="project" value="UniProtKB-KW"/>
</dbReference>
<dbReference type="InterPro" id="IPR039757">
    <property type="entry name" value="EIF2D"/>
</dbReference>
<dbReference type="InterPro" id="IPR003121">
    <property type="entry name" value="SWIB_MDM2_domain"/>
</dbReference>
<comment type="similarity">
    <text evidence="1">Belongs to the eIF2D family.</text>
</comment>
<dbReference type="CDD" id="cd11608">
    <property type="entry name" value="eIF2D_C"/>
    <property type="match status" value="1"/>
</dbReference>
<dbReference type="InterPro" id="IPR039759">
    <property type="entry name" value="eIF2D_SUI1"/>
</dbReference>
<dbReference type="Gene3D" id="3.30.780.10">
    <property type="entry name" value="SUI1-like domain"/>
    <property type="match status" value="1"/>
</dbReference>
<dbReference type="InterPro" id="IPR036885">
    <property type="entry name" value="SWIB_MDM2_dom_sf"/>
</dbReference>
<protein>
    <submittedName>
        <fullName evidence="6">Eukaryotic translation initiation factor 2D</fullName>
    </submittedName>
</protein>
<dbReference type="InterPro" id="IPR036877">
    <property type="entry name" value="SUI1_dom_sf"/>
</dbReference>
<dbReference type="InterPro" id="IPR048248">
    <property type="entry name" value="PUA_eIF2d-like"/>
</dbReference>
<reference evidence="6" key="1">
    <citation type="submission" date="2025-08" db="UniProtKB">
        <authorList>
            <consortium name="RefSeq"/>
        </authorList>
    </citation>
    <scope>IDENTIFICATION</scope>
</reference>
<proteinExistence type="inferred from homology"/>
<dbReference type="Pfam" id="PF17832">
    <property type="entry name" value="Pre-PUA"/>
    <property type="match status" value="1"/>
</dbReference>
<dbReference type="Gene3D" id="3.10.400.20">
    <property type="match status" value="1"/>
</dbReference>
<dbReference type="PANTHER" id="PTHR12217:SF4">
    <property type="entry name" value="EUKARYOTIC TRANSLATION INITIATION FACTOR 2D"/>
    <property type="match status" value="1"/>
</dbReference>
<dbReference type="KEGG" id="tnl:113502877"/>
<dbReference type="PANTHER" id="PTHR12217">
    <property type="entry name" value="EUKARYOTIC TRANSLATION INITIATION FACTOR 2D"/>
    <property type="match status" value="1"/>
</dbReference>
<dbReference type="FunCoup" id="A0A7E5WI95">
    <property type="interactions" value="1188"/>
</dbReference>
<dbReference type="InterPro" id="IPR048247">
    <property type="entry name" value="eIF2D_N"/>
</dbReference>
<name>A0A7E5WI95_TRINI</name>
<dbReference type="PROSITE" id="PS50890">
    <property type="entry name" value="PUA"/>
    <property type="match status" value="1"/>
</dbReference>
<evidence type="ECO:0000313" key="6">
    <source>
        <dbReference type="RefSeq" id="XP_026740414.1"/>
    </source>
</evidence>
<dbReference type="RefSeq" id="XP_026740414.1">
    <property type="nucleotide sequence ID" value="XM_026884613.1"/>
</dbReference>
<dbReference type="SUPFAM" id="SSF88697">
    <property type="entry name" value="PUA domain-like"/>
    <property type="match status" value="1"/>
</dbReference>
<dbReference type="PROSITE" id="PS51925">
    <property type="entry name" value="SWIB_MDM2"/>
    <property type="match status" value="1"/>
</dbReference>
<dbReference type="CDD" id="cd21156">
    <property type="entry name" value="PUA_eIF2d-like"/>
    <property type="match status" value="1"/>
</dbReference>
<dbReference type="AlphaFoldDB" id="A0A7E5WI95"/>
<dbReference type="CTD" id="1939"/>
<evidence type="ECO:0000259" key="3">
    <source>
        <dbReference type="PROSITE" id="PS50296"/>
    </source>
</evidence>
<dbReference type="Pfam" id="PF26292">
    <property type="entry name" value="PUA_elF2D"/>
    <property type="match status" value="1"/>
</dbReference>
<keyword evidence="6" id="KW-0396">Initiation factor</keyword>
<keyword evidence="6" id="KW-0648">Protein biosynthesis</keyword>